<keyword evidence="1" id="KW-0472">Membrane</keyword>
<dbReference type="EMBL" id="BNAH01000001">
    <property type="protein sequence ID" value="GHE77413.1"/>
    <property type="molecule type" value="Genomic_DNA"/>
</dbReference>
<dbReference type="NCBIfam" id="NF033631">
    <property type="entry name" value="SLATT_5"/>
    <property type="match status" value="1"/>
</dbReference>
<dbReference type="InterPro" id="IPR041115">
    <property type="entry name" value="SLATT_5"/>
</dbReference>
<keyword evidence="1" id="KW-0812">Transmembrane</keyword>
<accession>A0ABQ3IEK6</accession>
<organism evidence="3 4">
    <name type="scientific">Thalassotalea profundi</name>
    <dbReference type="NCBI Taxonomy" id="2036687"/>
    <lineage>
        <taxon>Bacteria</taxon>
        <taxon>Pseudomonadati</taxon>
        <taxon>Pseudomonadota</taxon>
        <taxon>Gammaproteobacteria</taxon>
        <taxon>Alteromonadales</taxon>
        <taxon>Colwelliaceae</taxon>
        <taxon>Thalassotalea</taxon>
    </lineage>
</organism>
<gene>
    <name evidence="3" type="ORF">GCM10011501_01200</name>
</gene>
<feature type="transmembrane region" description="Helical" evidence="1">
    <location>
        <begin position="60"/>
        <end position="81"/>
    </location>
</feature>
<evidence type="ECO:0000313" key="3">
    <source>
        <dbReference type="EMBL" id="GHE77413.1"/>
    </source>
</evidence>
<comment type="caution">
    <text evidence="3">The sequence shown here is derived from an EMBL/GenBank/DDBJ whole genome shotgun (WGS) entry which is preliminary data.</text>
</comment>
<feature type="domain" description="SMODS and SLOG-associating 2TM effector" evidence="2">
    <location>
        <begin position="3"/>
        <end position="166"/>
    </location>
</feature>
<evidence type="ECO:0000259" key="2">
    <source>
        <dbReference type="Pfam" id="PF18160"/>
    </source>
</evidence>
<reference evidence="4" key="1">
    <citation type="journal article" date="2019" name="Int. J. Syst. Evol. Microbiol.">
        <title>The Global Catalogue of Microorganisms (GCM) 10K type strain sequencing project: providing services to taxonomists for standard genome sequencing and annotation.</title>
        <authorList>
            <consortium name="The Broad Institute Genomics Platform"/>
            <consortium name="The Broad Institute Genome Sequencing Center for Infectious Disease"/>
            <person name="Wu L."/>
            <person name="Ma J."/>
        </authorList>
    </citation>
    <scope>NUCLEOTIDE SEQUENCE [LARGE SCALE GENOMIC DNA]</scope>
    <source>
        <strain evidence="4">CGMCC 1.15922</strain>
    </source>
</reference>
<proteinExistence type="predicted"/>
<evidence type="ECO:0000313" key="4">
    <source>
        <dbReference type="Proteomes" id="UP000626370"/>
    </source>
</evidence>
<name>A0ABQ3IEK6_9GAMM</name>
<dbReference type="Proteomes" id="UP000626370">
    <property type="component" value="Unassembled WGS sequence"/>
</dbReference>
<evidence type="ECO:0000256" key="1">
    <source>
        <dbReference type="SAM" id="Phobius"/>
    </source>
</evidence>
<sequence length="181" mass="21009">MSKLSDKIWFTRKARIQASERLLMNNQHAQFTLILYSLVNVALSIYMLKESNPVGKNSDITLTIISVCILVLSLFISNIDFKGRAEKLKKNYLSLHELYEKSELPNADESQINSEYIKLLSDSENHKTIDDKFFRVTNYKSLSSRKPTIPDFIEVIFYTFIRKLLIISIYTAPFALLIFNK</sequence>
<dbReference type="RefSeq" id="WP_189376151.1">
    <property type="nucleotide sequence ID" value="NZ_BNAH01000001.1"/>
</dbReference>
<keyword evidence="1" id="KW-1133">Transmembrane helix</keyword>
<protein>
    <recommendedName>
        <fullName evidence="2">SMODS and SLOG-associating 2TM effector domain-containing protein</fullName>
    </recommendedName>
</protein>
<dbReference type="Pfam" id="PF18160">
    <property type="entry name" value="SLATT_5"/>
    <property type="match status" value="1"/>
</dbReference>
<feature type="transmembrane region" description="Helical" evidence="1">
    <location>
        <begin position="31"/>
        <end position="48"/>
    </location>
</feature>
<feature type="transmembrane region" description="Helical" evidence="1">
    <location>
        <begin position="155"/>
        <end position="179"/>
    </location>
</feature>
<keyword evidence="4" id="KW-1185">Reference proteome</keyword>